<dbReference type="AlphaFoldDB" id="A0A8J8B0M4"/>
<keyword evidence="4" id="KW-1185">Reference proteome</keyword>
<dbReference type="InterPro" id="IPR016163">
    <property type="entry name" value="Ald_DH_C"/>
</dbReference>
<dbReference type="Proteomes" id="UP000675664">
    <property type="component" value="Unassembled WGS sequence"/>
</dbReference>
<dbReference type="Pfam" id="PF00171">
    <property type="entry name" value="Aldedh"/>
    <property type="match status" value="1"/>
</dbReference>
<comment type="caution">
    <text evidence="3">The sequence shown here is derived from an EMBL/GenBank/DDBJ whole genome shotgun (WGS) entry which is preliminary data.</text>
</comment>
<evidence type="ECO:0000313" key="4">
    <source>
        <dbReference type="Proteomes" id="UP000675664"/>
    </source>
</evidence>
<dbReference type="InterPro" id="IPR016161">
    <property type="entry name" value="Ald_DH/histidinol_DH"/>
</dbReference>
<reference evidence="3" key="1">
    <citation type="submission" date="2021-04" db="EMBL/GenBank/DDBJ databases">
        <title>Sinoanaerobacter chloroacetimidivorans sp. nov., an obligate anaerobic bacterium isolated from anaerobic sludge.</title>
        <authorList>
            <person name="Bao Y."/>
        </authorList>
    </citation>
    <scope>NUCLEOTIDE SEQUENCE</scope>
    <source>
        <strain evidence="3">BAD-6</strain>
    </source>
</reference>
<protein>
    <submittedName>
        <fullName evidence="3">Aldehyde dehydrogenase family protein</fullName>
    </submittedName>
</protein>
<feature type="domain" description="Aldehyde dehydrogenase" evidence="2">
    <location>
        <begin position="4"/>
        <end position="266"/>
    </location>
</feature>
<dbReference type="PANTHER" id="PTHR11699">
    <property type="entry name" value="ALDEHYDE DEHYDROGENASE-RELATED"/>
    <property type="match status" value="1"/>
</dbReference>
<accession>A0A8J8B0M4</accession>
<dbReference type="EMBL" id="JAGSND010000002">
    <property type="protein sequence ID" value="MBR0596932.1"/>
    <property type="molecule type" value="Genomic_DNA"/>
</dbReference>
<evidence type="ECO:0000313" key="3">
    <source>
        <dbReference type="EMBL" id="MBR0596932.1"/>
    </source>
</evidence>
<dbReference type="CDD" id="cd07122">
    <property type="entry name" value="ALDH_F20_ACDH"/>
    <property type="match status" value="1"/>
</dbReference>
<proteinExistence type="predicted"/>
<keyword evidence="1" id="KW-0560">Oxidoreductase</keyword>
<dbReference type="Gene3D" id="3.40.309.10">
    <property type="entry name" value="Aldehyde Dehydrogenase, Chain A, domain 2"/>
    <property type="match status" value="1"/>
</dbReference>
<dbReference type="InterPro" id="IPR015590">
    <property type="entry name" value="Aldehyde_DH_dom"/>
</dbReference>
<reference evidence="3" key="2">
    <citation type="submission" date="2021-04" db="EMBL/GenBank/DDBJ databases">
        <authorList>
            <person name="Liu J."/>
        </authorList>
    </citation>
    <scope>NUCLEOTIDE SEQUENCE</scope>
    <source>
        <strain evidence="3">BAD-6</strain>
    </source>
</reference>
<name>A0A8J8B0M4_9FIRM</name>
<dbReference type="SUPFAM" id="SSF53720">
    <property type="entry name" value="ALDH-like"/>
    <property type="match status" value="1"/>
</dbReference>
<dbReference type="Gene3D" id="3.40.605.10">
    <property type="entry name" value="Aldehyde Dehydrogenase, Chain A, domain 1"/>
    <property type="match status" value="1"/>
</dbReference>
<evidence type="ECO:0000256" key="1">
    <source>
        <dbReference type="ARBA" id="ARBA00023002"/>
    </source>
</evidence>
<dbReference type="InterPro" id="IPR016162">
    <property type="entry name" value="Ald_DH_N"/>
</dbReference>
<organism evidence="3 4">
    <name type="scientific">Sinanaerobacter chloroacetimidivorans</name>
    <dbReference type="NCBI Taxonomy" id="2818044"/>
    <lineage>
        <taxon>Bacteria</taxon>
        <taxon>Bacillati</taxon>
        <taxon>Bacillota</taxon>
        <taxon>Clostridia</taxon>
        <taxon>Peptostreptococcales</taxon>
        <taxon>Anaerovoracaceae</taxon>
        <taxon>Sinanaerobacter</taxon>
    </lineage>
</organism>
<gene>
    <name evidence="3" type="ORF">KCX82_03490</name>
</gene>
<dbReference type="RefSeq" id="WP_227017063.1">
    <property type="nucleotide sequence ID" value="NZ_JAGSND010000002.1"/>
</dbReference>
<evidence type="ECO:0000259" key="2">
    <source>
        <dbReference type="Pfam" id="PF00171"/>
    </source>
</evidence>
<dbReference type="GO" id="GO:0016620">
    <property type="term" value="F:oxidoreductase activity, acting on the aldehyde or oxo group of donors, NAD or NADP as acceptor"/>
    <property type="evidence" value="ECO:0007669"/>
    <property type="project" value="InterPro"/>
</dbReference>
<sequence>MEEDREYVSEIINRARKAQQVFETYSQEQVDQVVRAVGKAVYDNGEELARMAIDETRMGNYEDKVMKNKGKAMATWNYLKGKKSVGILQYFEEDGIVEVGKPIGIIGAVTPVTNPVMTPMHNAMIALKGRNAIVICPHPSAKDCGVKTVQYINEYLKELGAPENLVQVVENPTLEISNMVMKMTDVCISTGGPGMVKVAYSSGKPAFGVGAGNNQCLIDMDADIKDAVPKIIRGRIYDNGVLCTCEQSIICPESRYDEIIAEFKSQGAYYVSEPAEVVALRNVVFPEGALNKICVGLSAAKIASMAGITVDEGTKLLIVKADGPGTVDPFAKEKLFPILSAYSYKAWEEGVAIVNANLDYEGKGHSMVIHSFTKEHIEYAAENIPVSRFLVNGIGSSGLGGAYTNGLAPTGTLGCGSWGNNSISENLNYRHLINISRIAYTNSNAHIPTPEEIWG</sequence>